<feature type="compositionally biased region" description="Low complexity" evidence="3">
    <location>
        <begin position="258"/>
        <end position="270"/>
    </location>
</feature>
<name>A0A843U5Z3_COLES</name>
<keyword evidence="7" id="KW-1185">Reference proteome</keyword>
<keyword evidence="1 2" id="KW-0694">RNA-binding</keyword>
<dbReference type="PROSITE" id="PS50177">
    <property type="entry name" value="NTF2_DOMAIN"/>
    <property type="match status" value="1"/>
</dbReference>
<dbReference type="InterPro" id="IPR018222">
    <property type="entry name" value="Nuclear_transport_factor_2_euk"/>
</dbReference>
<sequence length="373" mass="40771">MAAQQQQAVTAPPHVVGNAFVQQYYHILHQSPELVHRFYQDISKLGRPDAAGAMSSITTMQAINEKILSLEFSEFRAEIKTVDAQESYNGGVLVLVTGYLTGKDNIRMNFTQTFFLAPQEKGYFVLNDMFRYVETADQHQEGNQNSDNAPGTPLSHEPDSVLNQDQQVPEQPMAPPVEEEEEVNVEEVYNPSDNEEGSVVDEEAPASEMVDEVPNNSQAVVDSSPATAQEEAPKKSYASIVRVLLDKHWTEVKVMRESAASSSVPAASPARPAPVNPERQAAPVPTSSPTPEAPVSGSYAPESGNIQEAEVDGYSIYIKSLPLNATTAQLEEEFKRFGPIKPGGIQVRSHKQQGFCFGFVEFEVASAVQSAIE</sequence>
<dbReference type="GO" id="GO:0005829">
    <property type="term" value="C:cytosol"/>
    <property type="evidence" value="ECO:0007669"/>
    <property type="project" value="TreeGrafter"/>
</dbReference>
<reference evidence="6" key="1">
    <citation type="submission" date="2017-07" db="EMBL/GenBank/DDBJ databases">
        <title>Taro Niue Genome Assembly and Annotation.</title>
        <authorList>
            <person name="Atibalentja N."/>
            <person name="Keating K."/>
            <person name="Fields C.J."/>
        </authorList>
    </citation>
    <scope>NUCLEOTIDE SEQUENCE</scope>
    <source>
        <strain evidence="6">Niue_2</strain>
        <tissue evidence="6">Leaf</tissue>
    </source>
</reference>
<dbReference type="Pfam" id="PF02136">
    <property type="entry name" value="NTF2"/>
    <property type="match status" value="1"/>
</dbReference>
<dbReference type="Pfam" id="PF00076">
    <property type="entry name" value="RRM_1"/>
    <property type="match status" value="1"/>
</dbReference>
<dbReference type="EMBL" id="NMUH01000349">
    <property type="protein sequence ID" value="MQL77427.1"/>
    <property type="molecule type" value="Genomic_DNA"/>
</dbReference>
<accession>A0A843U5Z3</accession>
<dbReference type="CDD" id="cd00590">
    <property type="entry name" value="RRM_SF"/>
    <property type="match status" value="1"/>
</dbReference>
<evidence type="ECO:0000313" key="7">
    <source>
        <dbReference type="Proteomes" id="UP000652761"/>
    </source>
</evidence>
<dbReference type="SUPFAM" id="SSF54427">
    <property type="entry name" value="NTF2-like"/>
    <property type="match status" value="1"/>
</dbReference>
<dbReference type="GO" id="GO:1990904">
    <property type="term" value="C:ribonucleoprotein complex"/>
    <property type="evidence" value="ECO:0007669"/>
    <property type="project" value="TreeGrafter"/>
</dbReference>
<dbReference type="InterPro" id="IPR035979">
    <property type="entry name" value="RBD_domain_sf"/>
</dbReference>
<dbReference type="PANTHER" id="PTHR10693:SF20">
    <property type="entry name" value="AT27578P"/>
    <property type="match status" value="1"/>
</dbReference>
<proteinExistence type="predicted"/>
<dbReference type="Gene3D" id="3.30.70.330">
    <property type="match status" value="1"/>
</dbReference>
<feature type="compositionally biased region" description="Polar residues" evidence="3">
    <location>
        <begin position="214"/>
        <end position="227"/>
    </location>
</feature>
<feature type="domain" description="RRM" evidence="4">
    <location>
        <begin position="314"/>
        <end position="373"/>
    </location>
</feature>
<evidence type="ECO:0000259" key="4">
    <source>
        <dbReference type="PROSITE" id="PS50102"/>
    </source>
</evidence>
<dbReference type="PROSITE" id="PS50102">
    <property type="entry name" value="RRM"/>
    <property type="match status" value="1"/>
</dbReference>
<evidence type="ECO:0000256" key="1">
    <source>
        <dbReference type="ARBA" id="ARBA00022884"/>
    </source>
</evidence>
<dbReference type="OrthoDB" id="339151at2759"/>
<gene>
    <name evidence="6" type="ORF">Taro_009841</name>
</gene>
<protein>
    <recommendedName>
        <fullName evidence="8">G3BP-like protein</fullName>
    </recommendedName>
</protein>
<evidence type="ECO:0000259" key="5">
    <source>
        <dbReference type="PROSITE" id="PS50177"/>
    </source>
</evidence>
<dbReference type="SUPFAM" id="SSF54928">
    <property type="entry name" value="RNA-binding domain, RBD"/>
    <property type="match status" value="1"/>
</dbReference>
<dbReference type="PANTHER" id="PTHR10693">
    <property type="entry name" value="RAS GTPASE-ACTIVATING PROTEIN-BINDING PROTEIN"/>
    <property type="match status" value="1"/>
</dbReference>
<feature type="domain" description="NTF2" evidence="5">
    <location>
        <begin position="16"/>
        <end position="132"/>
    </location>
</feature>
<dbReference type="Gene3D" id="3.10.450.50">
    <property type="match status" value="1"/>
</dbReference>
<evidence type="ECO:0000313" key="6">
    <source>
        <dbReference type="EMBL" id="MQL77427.1"/>
    </source>
</evidence>
<dbReference type="InterPro" id="IPR039539">
    <property type="entry name" value="Ras_GTPase_bind_prot"/>
</dbReference>
<evidence type="ECO:0008006" key="8">
    <source>
        <dbReference type="Google" id="ProtNLM"/>
    </source>
</evidence>
<dbReference type="InterPro" id="IPR002075">
    <property type="entry name" value="NTF2_dom"/>
</dbReference>
<feature type="compositionally biased region" description="Acidic residues" evidence="3">
    <location>
        <begin position="193"/>
        <end position="211"/>
    </location>
</feature>
<dbReference type="GO" id="GO:0003729">
    <property type="term" value="F:mRNA binding"/>
    <property type="evidence" value="ECO:0007669"/>
    <property type="project" value="TreeGrafter"/>
</dbReference>
<dbReference type="InterPro" id="IPR012677">
    <property type="entry name" value="Nucleotide-bd_a/b_plait_sf"/>
</dbReference>
<dbReference type="CDD" id="cd00780">
    <property type="entry name" value="NTF2"/>
    <property type="match status" value="1"/>
</dbReference>
<evidence type="ECO:0000256" key="3">
    <source>
        <dbReference type="SAM" id="MobiDB-lite"/>
    </source>
</evidence>
<organism evidence="6 7">
    <name type="scientific">Colocasia esculenta</name>
    <name type="common">Wild taro</name>
    <name type="synonym">Arum esculentum</name>
    <dbReference type="NCBI Taxonomy" id="4460"/>
    <lineage>
        <taxon>Eukaryota</taxon>
        <taxon>Viridiplantae</taxon>
        <taxon>Streptophyta</taxon>
        <taxon>Embryophyta</taxon>
        <taxon>Tracheophyta</taxon>
        <taxon>Spermatophyta</taxon>
        <taxon>Magnoliopsida</taxon>
        <taxon>Liliopsida</taxon>
        <taxon>Araceae</taxon>
        <taxon>Aroideae</taxon>
        <taxon>Colocasieae</taxon>
        <taxon>Colocasia</taxon>
    </lineage>
</organism>
<comment type="caution">
    <text evidence="6">The sequence shown here is derived from an EMBL/GenBank/DDBJ whole genome shotgun (WGS) entry which is preliminary data.</text>
</comment>
<dbReference type="Proteomes" id="UP000652761">
    <property type="component" value="Unassembled WGS sequence"/>
</dbReference>
<evidence type="ECO:0000256" key="2">
    <source>
        <dbReference type="PROSITE-ProRule" id="PRU00176"/>
    </source>
</evidence>
<dbReference type="InterPro" id="IPR032710">
    <property type="entry name" value="NTF2-like_dom_sf"/>
</dbReference>
<dbReference type="FunFam" id="3.10.450.50:FF:000003">
    <property type="entry name" value="Nuclear transport factor 2 family protein"/>
    <property type="match status" value="1"/>
</dbReference>
<dbReference type="InterPro" id="IPR000504">
    <property type="entry name" value="RRM_dom"/>
</dbReference>
<feature type="region of interest" description="Disordered" evidence="3">
    <location>
        <begin position="138"/>
        <end position="235"/>
    </location>
</feature>
<dbReference type="AlphaFoldDB" id="A0A843U5Z3"/>
<feature type="non-terminal residue" evidence="6">
    <location>
        <position position="1"/>
    </location>
</feature>
<feature type="region of interest" description="Disordered" evidence="3">
    <location>
        <begin position="257"/>
        <end position="303"/>
    </location>
</feature>